<feature type="region of interest" description="Disordered" evidence="1">
    <location>
        <begin position="1"/>
        <end position="36"/>
    </location>
</feature>
<dbReference type="Proteomes" id="UP000188268">
    <property type="component" value="Unassembled WGS sequence"/>
</dbReference>
<gene>
    <name evidence="2" type="ORF">CCACVL1_04651</name>
</gene>
<feature type="compositionally biased region" description="Basic and acidic residues" evidence="1">
    <location>
        <begin position="1"/>
        <end position="16"/>
    </location>
</feature>
<comment type="caution">
    <text evidence="2">The sequence shown here is derived from an EMBL/GenBank/DDBJ whole genome shotgun (WGS) entry which is preliminary data.</text>
</comment>
<organism evidence="2 3">
    <name type="scientific">Corchorus capsularis</name>
    <name type="common">Jute</name>
    <dbReference type="NCBI Taxonomy" id="210143"/>
    <lineage>
        <taxon>Eukaryota</taxon>
        <taxon>Viridiplantae</taxon>
        <taxon>Streptophyta</taxon>
        <taxon>Embryophyta</taxon>
        <taxon>Tracheophyta</taxon>
        <taxon>Spermatophyta</taxon>
        <taxon>Magnoliopsida</taxon>
        <taxon>eudicotyledons</taxon>
        <taxon>Gunneridae</taxon>
        <taxon>Pentapetalae</taxon>
        <taxon>rosids</taxon>
        <taxon>malvids</taxon>
        <taxon>Malvales</taxon>
        <taxon>Malvaceae</taxon>
        <taxon>Grewioideae</taxon>
        <taxon>Apeibeae</taxon>
        <taxon>Corchorus</taxon>
    </lineage>
</organism>
<keyword evidence="3" id="KW-1185">Reference proteome</keyword>
<evidence type="ECO:0000313" key="2">
    <source>
        <dbReference type="EMBL" id="OMO97098.1"/>
    </source>
</evidence>
<name>A0A1R3JQG2_COCAP</name>
<protein>
    <submittedName>
        <fullName evidence="2">Uncharacterized protein</fullName>
    </submittedName>
</protein>
<sequence>MEGDEIRRRLGNDSRLPKRQKQRQSASPTTRMMLGTFSSRTLAFQELSRSRGNTLFGRVRVPHNGAKTIDKIKGFIREQIEETTKVNGAAAPLAQTRTPPIKVMVVRKELEEEGEGMNEMEK</sequence>
<accession>A0A1R3JQG2</accession>
<evidence type="ECO:0000256" key="1">
    <source>
        <dbReference type="SAM" id="MobiDB-lite"/>
    </source>
</evidence>
<reference evidence="2 3" key="1">
    <citation type="submission" date="2013-09" db="EMBL/GenBank/DDBJ databases">
        <title>Corchorus capsularis genome sequencing.</title>
        <authorList>
            <person name="Alam M."/>
            <person name="Haque M.S."/>
            <person name="Islam M.S."/>
            <person name="Emdad E.M."/>
            <person name="Islam M.M."/>
            <person name="Ahmed B."/>
            <person name="Halim A."/>
            <person name="Hossen Q.M.M."/>
            <person name="Hossain M.Z."/>
            <person name="Ahmed R."/>
            <person name="Khan M.M."/>
            <person name="Islam R."/>
            <person name="Rashid M.M."/>
            <person name="Khan S.A."/>
            <person name="Rahman M.S."/>
            <person name="Alam M."/>
        </authorList>
    </citation>
    <scope>NUCLEOTIDE SEQUENCE [LARGE SCALE GENOMIC DNA]</scope>
    <source>
        <strain evidence="3">cv. CVL-1</strain>
        <tissue evidence="2">Whole seedling</tissue>
    </source>
</reference>
<dbReference type="AlphaFoldDB" id="A0A1R3JQG2"/>
<evidence type="ECO:0000313" key="3">
    <source>
        <dbReference type="Proteomes" id="UP000188268"/>
    </source>
</evidence>
<dbReference type="Gramene" id="OMO97098">
    <property type="protein sequence ID" value="OMO97098"/>
    <property type="gene ID" value="CCACVL1_04651"/>
</dbReference>
<dbReference type="EMBL" id="AWWV01007266">
    <property type="protein sequence ID" value="OMO97098.1"/>
    <property type="molecule type" value="Genomic_DNA"/>
</dbReference>
<feature type="non-terminal residue" evidence="2">
    <location>
        <position position="122"/>
    </location>
</feature>
<proteinExistence type="predicted"/>
<feature type="compositionally biased region" description="Polar residues" evidence="1">
    <location>
        <begin position="23"/>
        <end position="36"/>
    </location>
</feature>